<keyword evidence="12" id="KW-0119">Carbohydrate metabolism</keyword>
<dbReference type="SUPFAM" id="SSF56112">
    <property type="entry name" value="Protein kinase-like (PK-like)"/>
    <property type="match status" value="1"/>
</dbReference>
<evidence type="ECO:0000256" key="6">
    <source>
        <dbReference type="ARBA" id="ARBA00022600"/>
    </source>
</evidence>
<accession>A0ABV9EHL8</accession>
<evidence type="ECO:0000256" key="8">
    <source>
        <dbReference type="ARBA" id="ARBA00022741"/>
    </source>
</evidence>
<evidence type="ECO:0000256" key="14">
    <source>
        <dbReference type="ARBA" id="ARBA00049067"/>
    </source>
</evidence>
<keyword evidence="8" id="KW-0547">Nucleotide-binding</keyword>
<evidence type="ECO:0000256" key="12">
    <source>
        <dbReference type="ARBA" id="ARBA00023277"/>
    </source>
</evidence>
<comment type="subunit">
    <text evidence="3">Monomer.</text>
</comment>
<evidence type="ECO:0000256" key="11">
    <source>
        <dbReference type="ARBA" id="ARBA00023056"/>
    </source>
</evidence>
<evidence type="ECO:0000313" key="17">
    <source>
        <dbReference type="EMBL" id="MFC4588283.1"/>
    </source>
</evidence>
<organism evidence="17 18">
    <name type="scientific">Sphaerisporangium corydalis</name>
    <dbReference type="NCBI Taxonomy" id="1441875"/>
    <lineage>
        <taxon>Bacteria</taxon>
        <taxon>Bacillati</taxon>
        <taxon>Actinomycetota</taxon>
        <taxon>Actinomycetes</taxon>
        <taxon>Streptosporangiales</taxon>
        <taxon>Streptosporangiaceae</taxon>
        <taxon>Sphaerisporangium</taxon>
    </lineage>
</organism>
<evidence type="ECO:0000313" key="18">
    <source>
        <dbReference type="Proteomes" id="UP001595891"/>
    </source>
</evidence>
<dbReference type="RefSeq" id="WP_262848009.1">
    <property type="nucleotide sequence ID" value="NZ_JANZYP010000069.1"/>
</dbReference>
<dbReference type="InterPro" id="IPR040999">
    <property type="entry name" value="Mak_N_cap"/>
</dbReference>
<feature type="region of interest" description="Disordered" evidence="15">
    <location>
        <begin position="38"/>
        <end position="66"/>
    </location>
</feature>
<keyword evidence="10" id="KW-0067">ATP-binding</keyword>
<keyword evidence="9" id="KW-0418">Kinase</keyword>
<evidence type="ECO:0000256" key="5">
    <source>
        <dbReference type="ARBA" id="ARBA00013882"/>
    </source>
</evidence>
<name>A0ABV9EHL8_9ACTN</name>
<comment type="pathway">
    <text evidence="1">Glycan biosynthesis; glycogen biosynthesis.</text>
</comment>
<reference evidence="18" key="1">
    <citation type="journal article" date="2019" name="Int. J. Syst. Evol. Microbiol.">
        <title>The Global Catalogue of Microorganisms (GCM) 10K type strain sequencing project: providing services to taxonomists for standard genome sequencing and annotation.</title>
        <authorList>
            <consortium name="The Broad Institute Genomics Platform"/>
            <consortium name="The Broad Institute Genome Sequencing Center for Infectious Disease"/>
            <person name="Wu L."/>
            <person name="Ma J."/>
        </authorList>
    </citation>
    <scope>NUCLEOTIDE SEQUENCE [LARGE SCALE GENOMIC DNA]</scope>
    <source>
        <strain evidence="18">CCUG 49560</strain>
    </source>
</reference>
<feature type="domain" description="Maltokinase N-terminal cap" evidence="16">
    <location>
        <begin position="63"/>
        <end position="120"/>
    </location>
</feature>
<comment type="caution">
    <text evidence="17">The sequence shown here is derived from an EMBL/GenBank/DDBJ whole genome shotgun (WGS) entry which is preliminary data.</text>
</comment>
<dbReference type="InterPro" id="IPR011009">
    <property type="entry name" value="Kinase-like_dom_sf"/>
</dbReference>
<proteinExistence type="inferred from homology"/>
<dbReference type="Proteomes" id="UP001595891">
    <property type="component" value="Unassembled WGS sequence"/>
</dbReference>
<gene>
    <name evidence="17" type="ORF">ACFO8L_19495</name>
</gene>
<evidence type="ECO:0000256" key="9">
    <source>
        <dbReference type="ARBA" id="ARBA00022777"/>
    </source>
</evidence>
<keyword evidence="18" id="KW-1185">Reference proteome</keyword>
<evidence type="ECO:0000256" key="15">
    <source>
        <dbReference type="SAM" id="MobiDB-lite"/>
    </source>
</evidence>
<evidence type="ECO:0000256" key="4">
    <source>
        <dbReference type="ARBA" id="ARBA00011962"/>
    </source>
</evidence>
<dbReference type="EMBL" id="JBHSFN010000011">
    <property type="protein sequence ID" value="MFC4588283.1"/>
    <property type="molecule type" value="Genomic_DNA"/>
</dbReference>
<keyword evidence="7" id="KW-0808">Transferase</keyword>
<dbReference type="Gene3D" id="3.90.1200.10">
    <property type="match status" value="1"/>
</dbReference>
<dbReference type="EC" id="2.7.1.175" evidence="4"/>
<evidence type="ECO:0000256" key="1">
    <source>
        <dbReference type="ARBA" id="ARBA00004964"/>
    </source>
</evidence>
<comment type="catalytic activity">
    <reaction evidence="14">
        <text>D-maltose + ATP = alpha-maltose 1-phosphate + ADP + H(+)</text>
        <dbReference type="Rhea" id="RHEA:31915"/>
        <dbReference type="ChEBI" id="CHEBI:15378"/>
        <dbReference type="ChEBI" id="CHEBI:17306"/>
        <dbReference type="ChEBI" id="CHEBI:30616"/>
        <dbReference type="ChEBI" id="CHEBI:63576"/>
        <dbReference type="ChEBI" id="CHEBI:456216"/>
        <dbReference type="EC" id="2.7.1.175"/>
    </reaction>
</comment>
<evidence type="ECO:0000256" key="7">
    <source>
        <dbReference type="ARBA" id="ARBA00022679"/>
    </source>
</evidence>
<dbReference type="Pfam" id="PF18085">
    <property type="entry name" value="Mak_N_cap"/>
    <property type="match status" value="2"/>
</dbReference>
<protein>
    <recommendedName>
        <fullName evidence="5">Maltokinase</fullName>
        <ecNumber evidence="4">2.7.1.175</ecNumber>
    </recommendedName>
    <alternativeName>
        <fullName evidence="13">Maltose-1-phosphate synthase</fullName>
    </alternativeName>
</protein>
<keyword evidence="6" id="KW-0321">Glycogen metabolism</keyword>
<evidence type="ECO:0000256" key="13">
    <source>
        <dbReference type="ARBA" id="ARBA00031251"/>
    </source>
</evidence>
<evidence type="ECO:0000256" key="2">
    <source>
        <dbReference type="ARBA" id="ARBA00006219"/>
    </source>
</evidence>
<evidence type="ECO:0000259" key="16">
    <source>
        <dbReference type="Pfam" id="PF18085"/>
    </source>
</evidence>
<feature type="domain" description="Maltokinase N-terminal cap" evidence="16">
    <location>
        <begin position="12"/>
        <end position="38"/>
    </location>
</feature>
<keyword evidence="11" id="KW-0320">Glycogen biosynthesis</keyword>
<comment type="similarity">
    <text evidence="2">Belongs to the aminoglycoside phosphotransferase family.</text>
</comment>
<evidence type="ECO:0000256" key="3">
    <source>
        <dbReference type="ARBA" id="ARBA00011245"/>
    </source>
</evidence>
<sequence length="476" mass="51934">MRHTLEELLAGWITHQRWFAGKGRAIAELAIEAGTPLPLRGPAESLHSDVAGSSRTTDDTVRPPASDDVSVRHLVITVRQESQTDRYQLLVGFRPRLPQRLRHVAIGETEDGFAYDAVHDAEVTGILLSSIADGADLGGLRFRHMPGAEIDTSPRSLVLGGEQSNTSLVFGDAYICKMFRKLVPGVNPELEVVSALAERGSPNIARPYGWIEADVAGENTTLAFAQEFLPTASDGWALALTSVRDLYGSPQGTAAADVGGDFASESHRLGMATAHLHQQLATAFPTGTVEPPDIKRMAEGFRRRLEAAIEEVPELAGHAEAAHEAFDRLADVDRPITVQRVHGDYHLGQVMRTFSEWIVLDFEGEPGQPLSERRALDTPVRDVAGMLRSFDYAARHLLSDHPDAKSLEPRAAEWAGRNRAAFIEGYSAGGGHIRGDDAVLLRALELSKAAYEVIYEARNRPTWLPIPLAAFTLDDR</sequence>
<evidence type="ECO:0000256" key="10">
    <source>
        <dbReference type="ARBA" id="ARBA00022840"/>
    </source>
</evidence>